<keyword evidence="2" id="KW-1133">Transmembrane helix</keyword>
<keyword evidence="2" id="KW-0812">Transmembrane</keyword>
<sequence>VNEHSWGNMSFTVTDSSCYKGRRIRGDPAALFSMTLLLALASCVGLGTAYDIFLRRRKLRAKSGLEYLIGYQKETKQYGILKVILAPPSSKKLRRRATVGGYERSSHYTLSEMKVDRKEVRHKNKAASLPDVMSDDDTSPDDNSSRRGTLTSSMSSPTKDEKVDFPKPASQVAESNAETSQTVGSQKGHPQKGGSQNDGSQAVDSKAVDSKLEDSQTDDGCADDSAHSETTRLLQDGDPGLSEPLVRKSSITTEKRSSSDPGRLNADPVDSPTLDQKSAQTSKAVPKDGLVSLEILVPPSPTAQQAEATNASPPRPAQNPHKVSPKAASPFDARMPVTGTGTTSPTHFRHTPHSARQPSVYEGHVAESPEREWLWERRKRRGSPNHVRHTPHVGRQGSVYERQLSDVSEDDSVFAAEGVGPGHPLYDIPEEETKMMDGQNGHAKNKLTPEIVYKPRPVEKATSLLRSIILSFSFRRATKRIIAEGSADTLFCLNGVRVLSICWIVLGNVYMVLYLNPGVVDNHVDGVKLTQTFWVQAVINTTLAADSFFILSGTLGAYNFMKLKKDCKGKKMTEVMTVKEYFIIGPCYLIIIMMFTNLMPYMGRGPRWTYEKQSVRTCKDHWWANVLFISNFYKADDMCMPHTFYLVNDFQFGLLMPFIMVPMLCMPIVGFVLLGVLVMTQIVSTLILDEGINGNVLRMAKNDYFSRIYVKPYCRVGVYAIGLGLGYLLYVTKRQVNFKRVPLTIFWALSLLVICTLPYITYAENKQGGREWSGIQTAMFEALSRPLWGLALSWVIFACSTGQGAFVNKLLSWNAFLPLCRITYGVYLLHPMLIAIVIGSRHNGFYLDFGALVS</sequence>
<feature type="compositionally biased region" description="Polar residues" evidence="1">
    <location>
        <begin position="146"/>
        <end position="157"/>
    </location>
</feature>
<feature type="compositionally biased region" description="Polar residues" evidence="1">
    <location>
        <begin position="193"/>
        <end position="203"/>
    </location>
</feature>
<evidence type="ECO:0000313" key="4">
    <source>
        <dbReference type="EMBL" id="KAK7482370.1"/>
    </source>
</evidence>
<dbReference type="Proteomes" id="UP001519460">
    <property type="component" value="Unassembled WGS sequence"/>
</dbReference>
<protein>
    <recommendedName>
        <fullName evidence="3">Acyltransferase 3 domain-containing protein</fullName>
    </recommendedName>
</protein>
<feature type="compositionally biased region" description="Polar residues" evidence="1">
    <location>
        <begin position="273"/>
        <end position="283"/>
    </location>
</feature>
<feature type="region of interest" description="Disordered" evidence="1">
    <location>
        <begin position="113"/>
        <end position="363"/>
    </location>
</feature>
<feature type="transmembrane region" description="Helical" evidence="2">
    <location>
        <begin position="29"/>
        <end position="53"/>
    </location>
</feature>
<dbReference type="AlphaFoldDB" id="A0ABD0K6B9"/>
<dbReference type="InterPro" id="IPR052728">
    <property type="entry name" value="O2_lipid_transport_reg"/>
</dbReference>
<keyword evidence="5" id="KW-1185">Reference proteome</keyword>
<feature type="transmembrane region" description="Helical" evidence="2">
    <location>
        <begin position="743"/>
        <end position="762"/>
    </location>
</feature>
<gene>
    <name evidence="4" type="ORF">BaRGS_00026389</name>
</gene>
<dbReference type="InterPro" id="IPR002656">
    <property type="entry name" value="Acyl_transf_3_dom"/>
</dbReference>
<feature type="compositionally biased region" description="Polar residues" evidence="1">
    <location>
        <begin position="302"/>
        <end position="312"/>
    </location>
</feature>
<feature type="transmembrane region" description="Helical" evidence="2">
    <location>
        <begin position="581"/>
        <end position="602"/>
    </location>
</feature>
<reference evidence="4 5" key="1">
    <citation type="journal article" date="2023" name="Sci. Data">
        <title>Genome assembly of the Korean intertidal mud-creeper Batillaria attramentaria.</title>
        <authorList>
            <person name="Patra A.K."/>
            <person name="Ho P.T."/>
            <person name="Jun S."/>
            <person name="Lee S.J."/>
            <person name="Kim Y."/>
            <person name="Won Y.J."/>
        </authorList>
    </citation>
    <scope>NUCLEOTIDE SEQUENCE [LARGE SCALE GENOMIC DNA]</scope>
    <source>
        <strain evidence="4">Wonlab-2016</strain>
    </source>
</reference>
<comment type="caution">
    <text evidence="4">The sequence shown here is derived from an EMBL/GenBank/DDBJ whole genome shotgun (WGS) entry which is preliminary data.</text>
</comment>
<dbReference type="PANTHER" id="PTHR11161:SF0">
    <property type="entry name" value="O-ACYLTRANSFERASE LIKE PROTEIN"/>
    <property type="match status" value="1"/>
</dbReference>
<evidence type="ECO:0000256" key="1">
    <source>
        <dbReference type="SAM" id="MobiDB-lite"/>
    </source>
</evidence>
<dbReference type="Pfam" id="PF01757">
    <property type="entry name" value="Acyl_transf_3"/>
    <property type="match status" value="1"/>
</dbReference>
<feature type="transmembrane region" description="Helical" evidence="2">
    <location>
        <begin position="787"/>
        <end position="807"/>
    </location>
</feature>
<feature type="transmembrane region" description="Helical" evidence="2">
    <location>
        <begin position="533"/>
        <end position="560"/>
    </location>
</feature>
<dbReference type="PANTHER" id="PTHR11161">
    <property type="entry name" value="O-ACYLTRANSFERASE"/>
    <property type="match status" value="1"/>
</dbReference>
<organism evidence="4 5">
    <name type="scientific">Batillaria attramentaria</name>
    <dbReference type="NCBI Taxonomy" id="370345"/>
    <lineage>
        <taxon>Eukaryota</taxon>
        <taxon>Metazoa</taxon>
        <taxon>Spiralia</taxon>
        <taxon>Lophotrochozoa</taxon>
        <taxon>Mollusca</taxon>
        <taxon>Gastropoda</taxon>
        <taxon>Caenogastropoda</taxon>
        <taxon>Sorbeoconcha</taxon>
        <taxon>Cerithioidea</taxon>
        <taxon>Batillariidae</taxon>
        <taxon>Batillaria</taxon>
    </lineage>
</organism>
<feature type="transmembrane region" description="Helical" evidence="2">
    <location>
        <begin position="708"/>
        <end position="731"/>
    </location>
</feature>
<name>A0ABD0K6B9_9CAEN</name>
<feature type="transmembrane region" description="Helical" evidence="2">
    <location>
        <begin position="819"/>
        <end position="839"/>
    </location>
</feature>
<keyword evidence="2" id="KW-0472">Membrane</keyword>
<feature type="domain" description="Acyltransferase 3" evidence="3">
    <location>
        <begin position="492"/>
        <end position="837"/>
    </location>
</feature>
<dbReference type="EMBL" id="JACVVK020000246">
    <property type="protein sequence ID" value="KAK7482370.1"/>
    <property type="molecule type" value="Genomic_DNA"/>
</dbReference>
<feature type="non-terminal residue" evidence="4">
    <location>
        <position position="1"/>
    </location>
</feature>
<feature type="compositionally biased region" description="Polar residues" evidence="1">
    <location>
        <begin position="172"/>
        <end position="185"/>
    </location>
</feature>
<evidence type="ECO:0000313" key="5">
    <source>
        <dbReference type="Proteomes" id="UP001519460"/>
    </source>
</evidence>
<accession>A0ABD0K6B9</accession>
<proteinExistence type="predicted"/>
<evidence type="ECO:0000259" key="3">
    <source>
        <dbReference type="Pfam" id="PF01757"/>
    </source>
</evidence>
<evidence type="ECO:0000256" key="2">
    <source>
        <dbReference type="SAM" id="Phobius"/>
    </source>
</evidence>
<feature type="transmembrane region" description="Helical" evidence="2">
    <location>
        <begin position="490"/>
        <end position="513"/>
    </location>
</feature>